<dbReference type="Gene3D" id="1.20.120.1760">
    <property type="match status" value="1"/>
</dbReference>
<feature type="transmembrane region" description="Helical" evidence="1">
    <location>
        <begin position="166"/>
        <end position="182"/>
    </location>
</feature>
<keyword evidence="1" id="KW-0472">Membrane</keyword>
<proteinExistence type="predicted"/>
<dbReference type="Proteomes" id="UP000006180">
    <property type="component" value="Chromosome"/>
</dbReference>
<organism evidence="2 3">
    <name type="scientific">Sinorhizobium fredii (strain USDA 257)</name>
    <dbReference type="NCBI Taxonomy" id="1185652"/>
    <lineage>
        <taxon>Bacteria</taxon>
        <taxon>Pseudomonadati</taxon>
        <taxon>Pseudomonadota</taxon>
        <taxon>Alphaproteobacteria</taxon>
        <taxon>Hyphomicrobiales</taxon>
        <taxon>Rhizobiaceae</taxon>
        <taxon>Sinorhizobium/Ensifer group</taxon>
        <taxon>Sinorhizobium</taxon>
    </lineage>
</organism>
<dbReference type="AlphaFoldDB" id="I3WYL2"/>
<keyword evidence="1" id="KW-0812">Transmembrane</keyword>
<feature type="transmembrane region" description="Helical" evidence="1">
    <location>
        <begin position="69"/>
        <end position="92"/>
    </location>
</feature>
<sequence length="221" mass="23108">MNVAPDGGEPGRPGADRRPIAARDTGFARRLTALLLKTPITPNAISVLSVGFAAIGAAALFFATRWPPLYLAAVAGIQLRLLCNLLDGMVAVEGGRGSPVGALYNEFPDRVADTLLIVALGYAAGAGWLGWAGALAAALTAYVRVFGGSLGQAQDFRGPMAKQHRMALMSLASVLALGEAWLTTERFVLYATGWTILAGALFTCWTRTRAIVSRIPGAAKP</sequence>
<dbReference type="PATRIC" id="fig|1185652.3.peg.119"/>
<evidence type="ECO:0000256" key="1">
    <source>
        <dbReference type="SAM" id="Phobius"/>
    </source>
</evidence>
<keyword evidence="2" id="KW-0808">Transferase</keyword>
<dbReference type="KEGG" id="sfd:USDA257_c01160"/>
<feature type="transmembrane region" description="Helical" evidence="1">
    <location>
        <begin position="112"/>
        <end position="145"/>
    </location>
</feature>
<feature type="transmembrane region" description="Helical" evidence="1">
    <location>
        <begin position="44"/>
        <end position="62"/>
    </location>
</feature>
<feature type="transmembrane region" description="Helical" evidence="1">
    <location>
        <begin position="188"/>
        <end position="205"/>
    </location>
</feature>
<dbReference type="eggNOG" id="COG0558">
    <property type="taxonomic scope" value="Bacteria"/>
</dbReference>
<name>I3WYL2_SINF2</name>
<dbReference type="STRING" id="1185652.USDA257_c01160"/>
<protein>
    <submittedName>
        <fullName evidence="2">Putative CDP-alcohol phosphatidyltransferase</fullName>
    </submittedName>
</protein>
<dbReference type="EMBL" id="CP003563">
    <property type="protein sequence ID" value="AFL48718.1"/>
    <property type="molecule type" value="Genomic_DNA"/>
</dbReference>
<gene>
    <name evidence="2" type="ORF">USDA257_c01160</name>
</gene>
<dbReference type="GO" id="GO:0016740">
    <property type="term" value="F:transferase activity"/>
    <property type="evidence" value="ECO:0007669"/>
    <property type="project" value="UniProtKB-KW"/>
</dbReference>
<dbReference type="InterPro" id="IPR043130">
    <property type="entry name" value="CDP-OH_PTrfase_TM_dom"/>
</dbReference>
<dbReference type="HOGENOM" id="CLU_091604_0_0_5"/>
<evidence type="ECO:0000313" key="3">
    <source>
        <dbReference type="Proteomes" id="UP000006180"/>
    </source>
</evidence>
<evidence type="ECO:0000313" key="2">
    <source>
        <dbReference type="EMBL" id="AFL48718.1"/>
    </source>
</evidence>
<accession>I3WYL2</accession>
<keyword evidence="1" id="KW-1133">Transmembrane helix</keyword>
<reference evidence="2 3" key="1">
    <citation type="journal article" date="2012" name="J. Bacteriol.">
        <title>Complete genome sequence of the broad-host-range strain Sinorhizobium fredii USDA257.</title>
        <authorList>
            <person name="Schuldes J."/>
            <person name="Rodriguez Orbegoso M."/>
            <person name="Schmeisser C."/>
            <person name="Krishnan H.B."/>
            <person name="Daniel R."/>
            <person name="Streit W.R."/>
        </authorList>
    </citation>
    <scope>NUCLEOTIDE SEQUENCE [LARGE SCALE GENOMIC DNA]</scope>
    <source>
        <strain evidence="2 3">USDA 257</strain>
    </source>
</reference>
<dbReference type="RefSeq" id="WP_014760918.1">
    <property type="nucleotide sequence ID" value="NC_018000.1"/>
</dbReference>